<dbReference type="SMART" id="SM00267">
    <property type="entry name" value="GGDEF"/>
    <property type="match status" value="1"/>
</dbReference>
<keyword evidence="3" id="KW-0614">Plasmid</keyword>
<evidence type="ECO:0000313" key="4">
    <source>
        <dbReference type="Proteomes" id="UP000028181"/>
    </source>
</evidence>
<dbReference type="PROSITE" id="PS50112">
    <property type="entry name" value="PAS"/>
    <property type="match status" value="1"/>
</dbReference>
<dbReference type="Pfam" id="PF12860">
    <property type="entry name" value="PAS_7"/>
    <property type="match status" value="1"/>
</dbReference>
<dbReference type="Proteomes" id="UP000028181">
    <property type="component" value="Plasmid pHAMBI540a"/>
</dbReference>
<keyword evidence="4" id="KW-1185">Reference proteome</keyword>
<evidence type="ECO:0000313" key="3">
    <source>
        <dbReference type="EMBL" id="CDN50684.1"/>
    </source>
</evidence>
<dbReference type="PANTHER" id="PTHR44757">
    <property type="entry name" value="DIGUANYLATE CYCLASE DGCP"/>
    <property type="match status" value="1"/>
</dbReference>
<dbReference type="InterPro" id="IPR052155">
    <property type="entry name" value="Biofilm_reg_signaling"/>
</dbReference>
<dbReference type="PANTHER" id="PTHR44757:SF2">
    <property type="entry name" value="BIOFILM ARCHITECTURE MAINTENANCE PROTEIN MBAA"/>
    <property type="match status" value="1"/>
</dbReference>
<protein>
    <submittedName>
        <fullName evidence="3">Diguanylate cyclase/phosphodiesterase with PAS/PAC sensor(S)</fullName>
    </submittedName>
</protein>
<dbReference type="HOGENOM" id="CLU_556459_0_0_5"/>
<reference evidence="4" key="1">
    <citation type="journal article" date="2014" name="BMC Genomics">
        <title>Genome sequencing of two Neorhizobium galegae strains reveals a noeT gene responsible for the unusual acetylation of the nodulation factors.</title>
        <authorList>
            <person name="Osterman J."/>
            <person name="Marsh J."/>
            <person name="Laine P.K."/>
            <person name="Zeng Z."/>
            <person name="Alatalo E."/>
            <person name="Sullivan J.T."/>
            <person name="Young J.P."/>
            <person name="Thomas-Oates J."/>
            <person name="Paulin L."/>
            <person name="Lindstrom K."/>
        </authorList>
    </citation>
    <scope>NUCLEOTIDE SEQUENCE [LARGE SCALE GENOMIC DNA]</scope>
    <source>
        <strain evidence="4">HAMBI 540</strain>
    </source>
</reference>
<proteinExistence type="predicted"/>
<dbReference type="Pfam" id="PF00990">
    <property type="entry name" value="GGDEF"/>
    <property type="match status" value="1"/>
</dbReference>
<dbReference type="PATRIC" id="fig|1028800.3.peg.4608"/>
<dbReference type="InterPro" id="IPR000160">
    <property type="entry name" value="GGDEF_dom"/>
</dbReference>
<dbReference type="CDD" id="cd01949">
    <property type="entry name" value="GGDEF"/>
    <property type="match status" value="1"/>
</dbReference>
<dbReference type="NCBIfam" id="TIGR00254">
    <property type="entry name" value="GGDEF"/>
    <property type="match status" value="1"/>
</dbReference>
<evidence type="ECO:0000259" key="1">
    <source>
        <dbReference type="PROSITE" id="PS50112"/>
    </source>
</evidence>
<dbReference type="Pfam" id="PF13188">
    <property type="entry name" value="PAS_8"/>
    <property type="match status" value="1"/>
</dbReference>
<name>A0A068SXT8_NEOGA</name>
<dbReference type="eggNOG" id="COG5001">
    <property type="taxonomic scope" value="Bacteria"/>
</dbReference>
<dbReference type="EMBL" id="HG938354">
    <property type="protein sequence ID" value="CDN50684.1"/>
    <property type="molecule type" value="Genomic_DNA"/>
</dbReference>
<geneLocation type="plasmid" evidence="4">
    <name>II</name>
</geneLocation>
<accession>A0A068SXT8</accession>
<dbReference type="InterPro" id="IPR035965">
    <property type="entry name" value="PAS-like_dom_sf"/>
</dbReference>
<dbReference type="SMART" id="SM00091">
    <property type="entry name" value="PAS"/>
    <property type="match status" value="3"/>
</dbReference>
<organism evidence="3 4">
    <name type="scientific">Neorhizobium galegae bv. orientalis str. HAMBI 540</name>
    <dbReference type="NCBI Taxonomy" id="1028800"/>
    <lineage>
        <taxon>Bacteria</taxon>
        <taxon>Pseudomonadati</taxon>
        <taxon>Pseudomonadota</taxon>
        <taxon>Alphaproteobacteria</taxon>
        <taxon>Hyphomicrobiales</taxon>
        <taxon>Rhizobiaceae</taxon>
        <taxon>Rhizobium/Agrobacterium group</taxon>
        <taxon>Neorhizobium</taxon>
    </lineage>
</organism>
<dbReference type="Gene3D" id="3.30.70.270">
    <property type="match status" value="1"/>
</dbReference>
<dbReference type="InterPro" id="IPR000014">
    <property type="entry name" value="PAS"/>
</dbReference>
<dbReference type="InterPro" id="IPR029787">
    <property type="entry name" value="Nucleotide_cyclase"/>
</dbReference>
<dbReference type="PROSITE" id="PS50887">
    <property type="entry name" value="GGDEF"/>
    <property type="match status" value="1"/>
</dbReference>
<dbReference type="OrthoDB" id="9808408at2"/>
<feature type="domain" description="PAS" evidence="1">
    <location>
        <begin position="233"/>
        <end position="279"/>
    </location>
</feature>
<dbReference type="InterPro" id="IPR043128">
    <property type="entry name" value="Rev_trsase/Diguanyl_cyclase"/>
</dbReference>
<dbReference type="SUPFAM" id="SSF55785">
    <property type="entry name" value="PYP-like sensor domain (PAS domain)"/>
    <property type="match status" value="2"/>
</dbReference>
<dbReference type="AlphaFoldDB" id="A0A068SXT8"/>
<dbReference type="CDD" id="cd00130">
    <property type="entry name" value="PAS"/>
    <property type="match status" value="1"/>
</dbReference>
<gene>
    <name evidence="3" type="ORF">RG540_PA00050</name>
</gene>
<feature type="domain" description="GGDEF" evidence="2">
    <location>
        <begin position="387"/>
        <end position="517"/>
    </location>
</feature>
<dbReference type="Gene3D" id="3.30.450.20">
    <property type="entry name" value="PAS domain"/>
    <property type="match status" value="2"/>
</dbReference>
<sequence length="527" mass="57789">MLGAEMMLLLESCPLAALMVNAAGFVMFANAEACTLFDEADTLNGTNVADLLAGWPLDKPDGSPVLLRSRAGETRSCNIRVSPCSGSGEPITVVWIEVGGPEKSAGLAVREANLRLRYVIEMLPQAVCVFDAKDRYVLWNQKYAELYADIAEYLTPGIPFEEILKISLAGGSIQEVVLDQNAWLSERMAKFRQVASQEERQMKDGRWLRYDDRRTPDGGAIGMRIDITSLKQREEWLRQLFEANPMPMLLCDGDSLAILEANHAALQFYGYERSVLLAKAVCDMHAEGQGEEFAARLRNLDGDCEARTVWRQRTAKGREHHVLIYVRLLHEGGDRRLLLTIADVSDRVLAEAEANRLAHHDVLTGLPNRMQFYKALDEALKPQADEGLVVVYCLDLDGFKPVNDTFGHAAGDEVLKMAGERLLSAAAGHLVARLGGDEFAILVKTTGQADTDLAERCISAFSAPFQIKGFSIGIGVSIGIAAASVTDGDRETLVQTADRALYRAKSSGRNTWRIAGDELMPALMTAG</sequence>
<dbReference type="SUPFAM" id="SSF55073">
    <property type="entry name" value="Nucleotide cyclase"/>
    <property type="match status" value="1"/>
</dbReference>
<dbReference type="KEGG" id="ngg:RG540_PA00050"/>
<dbReference type="NCBIfam" id="TIGR00229">
    <property type="entry name" value="sensory_box"/>
    <property type="match status" value="1"/>
</dbReference>
<evidence type="ECO:0000259" key="2">
    <source>
        <dbReference type="PROSITE" id="PS50887"/>
    </source>
</evidence>